<dbReference type="PANTHER" id="PTHR47331:SF1">
    <property type="entry name" value="GAG-LIKE PROTEIN"/>
    <property type="match status" value="1"/>
</dbReference>
<dbReference type="InterPro" id="IPR043128">
    <property type="entry name" value="Rev_trsase/Diguanyl_cyclase"/>
</dbReference>
<feature type="domain" description="Reverse transcriptase" evidence="1">
    <location>
        <begin position="328"/>
        <end position="440"/>
    </location>
</feature>
<dbReference type="Gene3D" id="3.30.70.270">
    <property type="match status" value="1"/>
</dbReference>
<evidence type="ECO:0000313" key="3">
    <source>
        <dbReference type="WBParaSite" id="HPBE_0000836601-mRNA-1"/>
    </source>
</evidence>
<dbReference type="SUPFAM" id="SSF56672">
    <property type="entry name" value="DNA/RNA polymerases"/>
    <property type="match status" value="1"/>
</dbReference>
<dbReference type="InterPro" id="IPR000477">
    <property type="entry name" value="RT_dom"/>
</dbReference>
<evidence type="ECO:0000259" key="1">
    <source>
        <dbReference type="Pfam" id="PF00078"/>
    </source>
</evidence>
<dbReference type="WBParaSite" id="HPBE_0000836601-mRNA-1">
    <property type="protein sequence ID" value="HPBE_0000836601-mRNA-1"/>
    <property type="gene ID" value="HPBE_0000836601"/>
</dbReference>
<dbReference type="PANTHER" id="PTHR47331">
    <property type="entry name" value="PHD-TYPE DOMAIN-CONTAINING PROTEIN"/>
    <property type="match status" value="1"/>
</dbReference>
<name>A0A183FM08_HELPZ</name>
<dbReference type="InterPro" id="IPR043502">
    <property type="entry name" value="DNA/RNA_pol_sf"/>
</dbReference>
<dbReference type="Pfam" id="PF00078">
    <property type="entry name" value="RVT_1"/>
    <property type="match status" value="1"/>
</dbReference>
<dbReference type="Proteomes" id="UP000050761">
    <property type="component" value="Unassembled WGS sequence"/>
</dbReference>
<dbReference type="AlphaFoldDB" id="A0A183FM08"/>
<dbReference type="Pfam" id="PF05380">
    <property type="entry name" value="Peptidase_A17"/>
    <property type="match status" value="1"/>
</dbReference>
<reference evidence="3" key="1">
    <citation type="submission" date="2019-09" db="UniProtKB">
        <authorList>
            <consortium name="WormBaseParasite"/>
        </authorList>
    </citation>
    <scope>IDENTIFICATION</scope>
</reference>
<evidence type="ECO:0000313" key="2">
    <source>
        <dbReference type="Proteomes" id="UP000050761"/>
    </source>
</evidence>
<proteinExistence type="predicted"/>
<protein>
    <submittedName>
        <fullName evidence="3">DUF1758 domain-containing protein</fullName>
    </submittedName>
</protein>
<sequence length="569" mass="64776">LDSGAELSFICNEFADDFELPIIDNTTLLAVAASKEYGITTLQLCDIEGRQHHLRLYRSEYITGAIEQADLCQEGLNFIAQHGIALSMQRKTSALQPQILLRCDYLWNFMLPIGRLILPSGLQLIPTKLGYIVSGCQSEVTTEPARALTITTSNEEKETWDRYWALESSGTNEFTGSTRSGVQQTHDKVLKEFRNSIQRRDDGYYVRLPWKVNYASLPDNKSIAIKRLHKVLEMLSHDKPMLEQYDRIFKDQLEKGIIEEVSQQDDATERMVVHYLPHQAVLTPAKETTKMLIVFDASAHYKDKPCLNDVLHQGPLILPDMVSILLRFRAHKIPIISDVEKAFLQVRLQEIDRDATRCMWVRDIGRPPTPENIVVYRFTRVTFGLNASPFLLASTIEFHLDNMTSGSSMGQEIKENLYVDNLIIGAESKEEALDKYYIAKDIFTGLSMNLREYLSNDEDFNKTIADDDQSKTSSPKVLGVSWNPSKDTIVLRGTMSTTSIVTKRTVTMQLASVYDPLGLLVPVLLPAKVFLQSLWKDEYSWDTPLSPHLREQWLIISTGISIRNYSDRQ</sequence>
<keyword evidence="2" id="KW-1185">Reference proteome</keyword>
<dbReference type="InterPro" id="IPR008042">
    <property type="entry name" value="Retrotrans_Pao"/>
</dbReference>
<organism evidence="2 3">
    <name type="scientific">Heligmosomoides polygyrus</name>
    <name type="common">Parasitic roundworm</name>
    <dbReference type="NCBI Taxonomy" id="6339"/>
    <lineage>
        <taxon>Eukaryota</taxon>
        <taxon>Metazoa</taxon>
        <taxon>Ecdysozoa</taxon>
        <taxon>Nematoda</taxon>
        <taxon>Chromadorea</taxon>
        <taxon>Rhabditida</taxon>
        <taxon>Rhabditina</taxon>
        <taxon>Rhabditomorpha</taxon>
        <taxon>Strongyloidea</taxon>
        <taxon>Heligmosomidae</taxon>
        <taxon>Heligmosomoides</taxon>
    </lineage>
</organism>
<dbReference type="Gene3D" id="3.10.10.10">
    <property type="entry name" value="HIV Type 1 Reverse Transcriptase, subunit A, domain 1"/>
    <property type="match status" value="1"/>
</dbReference>
<accession>A0A183FM08</accession>